<organism evidence="13 14">
    <name type="scientific">Phytophthora boehmeriae</name>
    <dbReference type="NCBI Taxonomy" id="109152"/>
    <lineage>
        <taxon>Eukaryota</taxon>
        <taxon>Sar</taxon>
        <taxon>Stramenopiles</taxon>
        <taxon>Oomycota</taxon>
        <taxon>Peronosporomycetes</taxon>
        <taxon>Peronosporales</taxon>
        <taxon>Peronosporaceae</taxon>
        <taxon>Phytophthora</taxon>
    </lineage>
</organism>
<dbReference type="OrthoDB" id="2392550at2759"/>
<comment type="caution">
    <text evidence="13">The sequence shown here is derived from an EMBL/GenBank/DDBJ whole genome shotgun (WGS) entry which is preliminary data.</text>
</comment>
<dbReference type="Proteomes" id="UP000693981">
    <property type="component" value="Unassembled WGS sequence"/>
</dbReference>
<comment type="similarity">
    <text evidence="3">Belongs to the borealin family.</text>
</comment>
<evidence type="ECO:0000256" key="8">
    <source>
        <dbReference type="ARBA" id="ARBA00023306"/>
    </source>
</evidence>
<keyword evidence="14" id="KW-1185">Reference proteome</keyword>
<dbReference type="GO" id="GO:0000775">
    <property type="term" value="C:chromosome, centromeric region"/>
    <property type="evidence" value="ECO:0007669"/>
    <property type="project" value="UniProtKB-SubCell"/>
</dbReference>
<keyword evidence="8" id="KW-0131">Cell cycle</keyword>
<feature type="compositionally biased region" description="Basic residues" evidence="10">
    <location>
        <begin position="78"/>
        <end position="87"/>
    </location>
</feature>
<keyword evidence="5" id="KW-0132">Cell division</keyword>
<dbReference type="InterPro" id="IPR046466">
    <property type="entry name" value="Borealin_C"/>
</dbReference>
<evidence type="ECO:0000313" key="14">
    <source>
        <dbReference type="Proteomes" id="UP000693981"/>
    </source>
</evidence>
<comment type="subcellular location">
    <subcellularLocation>
        <location evidence="2">Chromosome</location>
        <location evidence="2">Centromere</location>
    </subcellularLocation>
    <subcellularLocation>
        <location evidence="1">Nucleus</location>
    </subcellularLocation>
</comment>
<feature type="compositionally biased region" description="Basic residues" evidence="10">
    <location>
        <begin position="1"/>
        <end position="20"/>
    </location>
</feature>
<evidence type="ECO:0000256" key="9">
    <source>
        <dbReference type="ARBA" id="ARBA00023328"/>
    </source>
</evidence>
<evidence type="ECO:0000256" key="6">
    <source>
        <dbReference type="ARBA" id="ARBA00022776"/>
    </source>
</evidence>
<evidence type="ECO:0008006" key="15">
    <source>
        <dbReference type="Google" id="ProtNLM"/>
    </source>
</evidence>
<feature type="compositionally biased region" description="Low complexity" evidence="10">
    <location>
        <begin position="174"/>
        <end position="185"/>
    </location>
</feature>
<evidence type="ECO:0000259" key="11">
    <source>
        <dbReference type="Pfam" id="PF10444"/>
    </source>
</evidence>
<gene>
    <name evidence="13" type="ORF">PHYBOEH_001162</name>
</gene>
<evidence type="ECO:0000313" key="13">
    <source>
        <dbReference type="EMBL" id="KAG7397168.1"/>
    </source>
</evidence>
<proteinExistence type="inferred from homology"/>
<feature type="domain" description="Borealin N-terminal" evidence="11">
    <location>
        <begin position="105"/>
        <end position="160"/>
    </location>
</feature>
<keyword evidence="7" id="KW-0539">Nucleus</keyword>
<reference evidence="13" key="1">
    <citation type="submission" date="2021-02" db="EMBL/GenBank/DDBJ databases">
        <authorList>
            <person name="Palmer J.M."/>
        </authorList>
    </citation>
    <scope>NUCLEOTIDE SEQUENCE</scope>
    <source>
        <strain evidence="13">SCRP23</strain>
    </source>
</reference>
<accession>A0A8T1WY54</accession>
<dbReference type="EMBL" id="JAGDFL010000123">
    <property type="protein sequence ID" value="KAG7397168.1"/>
    <property type="molecule type" value="Genomic_DNA"/>
</dbReference>
<dbReference type="GO" id="GO:0005634">
    <property type="term" value="C:nucleus"/>
    <property type="evidence" value="ECO:0007669"/>
    <property type="project" value="UniProtKB-SubCell"/>
</dbReference>
<keyword evidence="4" id="KW-0158">Chromosome</keyword>
<dbReference type="PANTHER" id="PTHR16040">
    <property type="entry name" value="AUSTRALIN, ISOFORM A-RELATED"/>
    <property type="match status" value="1"/>
</dbReference>
<feature type="region of interest" description="Disordered" evidence="10">
    <location>
        <begin position="174"/>
        <end position="193"/>
    </location>
</feature>
<feature type="region of interest" description="Disordered" evidence="10">
    <location>
        <begin position="201"/>
        <end position="220"/>
    </location>
</feature>
<keyword evidence="6" id="KW-0498">Mitosis</keyword>
<dbReference type="PANTHER" id="PTHR16040:SF7">
    <property type="entry name" value="AUSTRALIN, ISOFORM A-RELATED"/>
    <property type="match status" value="1"/>
</dbReference>
<dbReference type="InterPro" id="IPR018867">
    <property type="entry name" value="Cell_div_borealin"/>
</dbReference>
<feature type="domain" description="Borealin C-terminal" evidence="12">
    <location>
        <begin position="230"/>
        <end position="283"/>
    </location>
</feature>
<keyword evidence="9" id="KW-0137">Centromere</keyword>
<dbReference type="InterPro" id="IPR018851">
    <property type="entry name" value="Borealin_N"/>
</dbReference>
<evidence type="ECO:0000259" key="12">
    <source>
        <dbReference type="Pfam" id="PF10512"/>
    </source>
</evidence>
<feature type="compositionally biased region" description="Acidic residues" evidence="10">
    <location>
        <begin position="206"/>
        <end position="217"/>
    </location>
</feature>
<evidence type="ECO:0000256" key="7">
    <source>
        <dbReference type="ARBA" id="ARBA00023242"/>
    </source>
</evidence>
<dbReference type="GO" id="GO:0051301">
    <property type="term" value="P:cell division"/>
    <property type="evidence" value="ECO:0007669"/>
    <property type="project" value="UniProtKB-KW"/>
</dbReference>
<dbReference type="AlphaFoldDB" id="A0A8T1WY54"/>
<protein>
    <recommendedName>
        <fullName evidence="15">Borealin N-terminal domain-containing protein</fullName>
    </recommendedName>
</protein>
<feature type="region of interest" description="Disordered" evidence="10">
    <location>
        <begin position="58"/>
        <end position="102"/>
    </location>
</feature>
<evidence type="ECO:0000256" key="4">
    <source>
        <dbReference type="ARBA" id="ARBA00022454"/>
    </source>
</evidence>
<dbReference type="Pfam" id="PF10444">
    <property type="entry name" value="Nbl1_Borealin_N"/>
    <property type="match status" value="1"/>
</dbReference>
<name>A0A8T1WY54_9STRA</name>
<evidence type="ECO:0000256" key="10">
    <source>
        <dbReference type="SAM" id="MobiDB-lite"/>
    </source>
</evidence>
<sequence>MATSSRRRVGRTLRRPRRRSAANSSGDANTRSTAGAGPLQAIGENTVVELVDDGALSSNAGFRRSQRASVAPSSPTKQSKKKKKKRPRDSVATNLVQSQKKRKQQLETLVDELETQVQEQCEELVADAERRAQELEMELKVQLLFLPEAVRKMPWRTFVEDFGGDLQNVIHSFSSQQSPVQASPPHTRSGTTRHSIVAATPGSGAEAEDSADDDHDDSQDARNRRLSAFETPMDRRRHGEVPRTVLRTARKGETTYSVRGSPILPDTVAKAPAGSLVATFDGTQEPSTCLRLDSERVLDLSRPEELSAESRGEATSKLQALQAKVAQLLRQINPYAS</sequence>
<evidence type="ECO:0000256" key="2">
    <source>
        <dbReference type="ARBA" id="ARBA00004584"/>
    </source>
</evidence>
<feature type="region of interest" description="Disordered" evidence="10">
    <location>
        <begin position="1"/>
        <end position="41"/>
    </location>
</feature>
<feature type="compositionally biased region" description="Polar residues" evidence="10">
    <location>
        <begin position="67"/>
        <end position="77"/>
    </location>
</feature>
<evidence type="ECO:0000256" key="3">
    <source>
        <dbReference type="ARBA" id="ARBA00009914"/>
    </source>
</evidence>
<dbReference type="Pfam" id="PF10512">
    <property type="entry name" value="Borealin"/>
    <property type="match status" value="1"/>
</dbReference>
<evidence type="ECO:0000256" key="5">
    <source>
        <dbReference type="ARBA" id="ARBA00022618"/>
    </source>
</evidence>
<evidence type="ECO:0000256" key="1">
    <source>
        <dbReference type="ARBA" id="ARBA00004123"/>
    </source>
</evidence>